<proteinExistence type="predicted"/>
<dbReference type="OrthoDB" id="3776562at2759"/>
<protein>
    <submittedName>
        <fullName evidence="1">Uncharacterized protein</fullName>
    </submittedName>
</protein>
<organism evidence="1 2">
    <name type="scientific">Bimuria novae-zelandiae CBS 107.79</name>
    <dbReference type="NCBI Taxonomy" id="1447943"/>
    <lineage>
        <taxon>Eukaryota</taxon>
        <taxon>Fungi</taxon>
        <taxon>Dikarya</taxon>
        <taxon>Ascomycota</taxon>
        <taxon>Pezizomycotina</taxon>
        <taxon>Dothideomycetes</taxon>
        <taxon>Pleosporomycetidae</taxon>
        <taxon>Pleosporales</taxon>
        <taxon>Massarineae</taxon>
        <taxon>Didymosphaeriaceae</taxon>
        <taxon>Bimuria</taxon>
    </lineage>
</organism>
<accession>A0A6A5UWV4</accession>
<gene>
    <name evidence="1" type="ORF">BU23DRAFT_572508</name>
</gene>
<dbReference type="EMBL" id="ML976722">
    <property type="protein sequence ID" value="KAF1968262.1"/>
    <property type="molecule type" value="Genomic_DNA"/>
</dbReference>
<dbReference type="AlphaFoldDB" id="A0A6A5UWV4"/>
<dbReference type="Proteomes" id="UP000800036">
    <property type="component" value="Unassembled WGS sequence"/>
</dbReference>
<reference evidence="1" key="1">
    <citation type="journal article" date="2020" name="Stud. Mycol.">
        <title>101 Dothideomycetes genomes: a test case for predicting lifestyles and emergence of pathogens.</title>
        <authorList>
            <person name="Haridas S."/>
            <person name="Albert R."/>
            <person name="Binder M."/>
            <person name="Bloem J."/>
            <person name="Labutti K."/>
            <person name="Salamov A."/>
            <person name="Andreopoulos B."/>
            <person name="Baker S."/>
            <person name="Barry K."/>
            <person name="Bills G."/>
            <person name="Bluhm B."/>
            <person name="Cannon C."/>
            <person name="Castanera R."/>
            <person name="Culley D."/>
            <person name="Daum C."/>
            <person name="Ezra D."/>
            <person name="Gonzalez J."/>
            <person name="Henrissat B."/>
            <person name="Kuo A."/>
            <person name="Liang C."/>
            <person name="Lipzen A."/>
            <person name="Lutzoni F."/>
            <person name="Magnuson J."/>
            <person name="Mondo S."/>
            <person name="Nolan M."/>
            <person name="Ohm R."/>
            <person name="Pangilinan J."/>
            <person name="Park H.-J."/>
            <person name="Ramirez L."/>
            <person name="Alfaro M."/>
            <person name="Sun H."/>
            <person name="Tritt A."/>
            <person name="Yoshinaga Y."/>
            <person name="Zwiers L.-H."/>
            <person name="Turgeon B."/>
            <person name="Goodwin S."/>
            <person name="Spatafora J."/>
            <person name="Crous P."/>
            <person name="Grigoriev I."/>
        </authorList>
    </citation>
    <scope>NUCLEOTIDE SEQUENCE</scope>
    <source>
        <strain evidence="1">CBS 107.79</strain>
    </source>
</reference>
<name>A0A6A5UWV4_9PLEO</name>
<keyword evidence="2" id="KW-1185">Reference proteome</keyword>
<evidence type="ECO:0000313" key="2">
    <source>
        <dbReference type="Proteomes" id="UP000800036"/>
    </source>
</evidence>
<evidence type="ECO:0000313" key="1">
    <source>
        <dbReference type="EMBL" id="KAF1968262.1"/>
    </source>
</evidence>
<sequence>MVTTLATTFTQWNGLIMELKLHVLSCWLVVINPITAKTHIIFVKRMNLTNLMLANKQMHDLAAKAYYGGNTFFTFTHHSYPRLGLYWGGPVFMVPNFSVGHFVRRLEVMLHFGENFKYGRLTHKHDFRFPKALENQPDLLCLLEPLKGAEGWRRRQGLA</sequence>